<protein>
    <recommendedName>
        <fullName evidence="11">Biosynthetic peptidoglycan transglycosylase</fullName>
        <ecNumber evidence="11">2.4.99.28</ecNumber>
    </recommendedName>
    <alternativeName>
        <fullName evidence="11">Glycan polymerase</fullName>
    </alternativeName>
    <alternativeName>
        <fullName evidence="11">Peptidoglycan glycosyltransferase MtgA</fullName>
        <shortName evidence="11">PGT</shortName>
    </alternativeName>
</protein>
<dbReference type="Pfam" id="PF00912">
    <property type="entry name" value="Transgly"/>
    <property type="match status" value="1"/>
</dbReference>
<keyword evidence="5 11" id="KW-0812">Transmembrane</keyword>
<evidence type="ECO:0000256" key="10">
    <source>
        <dbReference type="ARBA" id="ARBA00023316"/>
    </source>
</evidence>
<evidence type="ECO:0000256" key="7">
    <source>
        <dbReference type="ARBA" id="ARBA00022984"/>
    </source>
</evidence>
<comment type="subcellular location">
    <subcellularLocation>
        <location evidence="11">Cell membrane</location>
        <topology evidence="11">Single-pass membrane protein</topology>
    </subcellularLocation>
</comment>
<dbReference type="GO" id="GO:0016763">
    <property type="term" value="F:pentosyltransferase activity"/>
    <property type="evidence" value="ECO:0007669"/>
    <property type="project" value="InterPro"/>
</dbReference>
<dbReference type="GO" id="GO:0008955">
    <property type="term" value="F:peptidoglycan glycosyltransferase activity"/>
    <property type="evidence" value="ECO:0007669"/>
    <property type="project" value="UniProtKB-UniRule"/>
</dbReference>
<organism evidence="13 14">
    <name type="scientific">Sphingobacterium yanglingense</name>
    <dbReference type="NCBI Taxonomy" id="1437280"/>
    <lineage>
        <taxon>Bacteria</taxon>
        <taxon>Pseudomonadati</taxon>
        <taxon>Bacteroidota</taxon>
        <taxon>Sphingobacteriia</taxon>
        <taxon>Sphingobacteriales</taxon>
        <taxon>Sphingobacteriaceae</taxon>
        <taxon>Sphingobacterium</taxon>
    </lineage>
</organism>
<keyword evidence="6 11" id="KW-0133">Cell shape</keyword>
<dbReference type="EMBL" id="SNYV01000015">
    <property type="protein sequence ID" value="TDQ76709.1"/>
    <property type="molecule type" value="Genomic_DNA"/>
</dbReference>
<dbReference type="InterPro" id="IPR001264">
    <property type="entry name" value="Glyco_trans_51"/>
</dbReference>
<evidence type="ECO:0000256" key="5">
    <source>
        <dbReference type="ARBA" id="ARBA00022692"/>
    </source>
</evidence>
<reference evidence="13 14" key="1">
    <citation type="submission" date="2019-03" db="EMBL/GenBank/DDBJ databases">
        <title>Genomic Encyclopedia of Archaeal and Bacterial Type Strains, Phase II (KMG-II): from individual species to whole genera.</title>
        <authorList>
            <person name="Goeker M."/>
        </authorList>
    </citation>
    <scope>NUCLEOTIDE SEQUENCE [LARGE SCALE GENOMIC DNA]</scope>
    <source>
        <strain evidence="13 14">DSM 28353</strain>
    </source>
</reference>
<dbReference type="PANTHER" id="PTHR30400:SF0">
    <property type="entry name" value="BIOSYNTHETIC PEPTIDOGLYCAN TRANSGLYCOSYLASE"/>
    <property type="match status" value="1"/>
</dbReference>
<dbReference type="InterPro" id="IPR036950">
    <property type="entry name" value="PBP_transglycosylase"/>
</dbReference>
<dbReference type="AlphaFoldDB" id="A0A4R6WBE0"/>
<keyword evidence="8 11" id="KW-1133">Transmembrane helix</keyword>
<keyword evidence="1 11" id="KW-1003">Cell membrane</keyword>
<evidence type="ECO:0000256" key="2">
    <source>
        <dbReference type="ARBA" id="ARBA00022519"/>
    </source>
</evidence>
<dbReference type="Proteomes" id="UP000295292">
    <property type="component" value="Unassembled WGS sequence"/>
</dbReference>
<dbReference type="InterPro" id="IPR023346">
    <property type="entry name" value="Lysozyme-like_dom_sf"/>
</dbReference>
<evidence type="ECO:0000256" key="11">
    <source>
        <dbReference type="HAMAP-Rule" id="MF_00766"/>
    </source>
</evidence>
<feature type="transmembrane region" description="Helical" evidence="11">
    <location>
        <begin position="45"/>
        <end position="66"/>
    </location>
</feature>
<keyword evidence="3 11" id="KW-0328">Glycosyltransferase</keyword>
<evidence type="ECO:0000256" key="3">
    <source>
        <dbReference type="ARBA" id="ARBA00022676"/>
    </source>
</evidence>
<keyword evidence="7 11" id="KW-0573">Peptidoglycan synthesis</keyword>
<evidence type="ECO:0000256" key="4">
    <source>
        <dbReference type="ARBA" id="ARBA00022679"/>
    </source>
</evidence>
<accession>A0A4R6WBE0</accession>
<sequence length="261" mass="30204">MTTYFVGFFLGLHRICDQVMAIKRGNYRKKKVSSTSWKKQLKSWSIRIVVGFFALSIFWVLCLKFINPPITYLMIKRGFQWQSEGKGFKIEKDWLPYDDLSNNLKRAALAGEDAHFMSHNGFDTDAIKQALEKNQSGKPLRGGSTISQQVAKNVFLWPGRSWLRKGLETYFTFLIEIIWSKKRILEVYLNVIEMGQGVYGAEAASHYYFNKSAKSLTKKEAALIIAILPNPRQWDARRPSNYVNSRANNIVRYLSHYEIPD</sequence>
<evidence type="ECO:0000259" key="12">
    <source>
        <dbReference type="Pfam" id="PF00912"/>
    </source>
</evidence>
<evidence type="ECO:0000313" key="14">
    <source>
        <dbReference type="Proteomes" id="UP000295292"/>
    </source>
</evidence>
<keyword evidence="10 11" id="KW-0961">Cell wall biogenesis/degradation</keyword>
<evidence type="ECO:0000256" key="1">
    <source>
        <dbReference type="ARBA" id="ARBA00022475"/>
    </source>
</evidence>
<dbReference type="GO" id="GO:0071555">
    <property type="term" value="P:cell wall organization"/>
    <property type="evidence" value="ECO:0007669"/>
    <property type="project" value="UniProtKB-KW"/>
</dbReference>
<dbReference type="NCBIfam" id="TIGR02070">
    <property type="entry name" value="mono_pep_trsgly"/>
    <property type="match status" value="1"/>
</dbReference>
<dbReference type="GO" id="GO:0009274">
    <property type="term" value="C:peptidoglycan-based cell wall"/>
    <property type="evidence" value="ECO:0007669"/>
    <property type="project" value="InterPro"/>
</dbReference>
<comment type="pathway">
    <text evidence="11">Cell wall biogenesis; peptidoglycan biosynthesis.</text>
</comment>
<proteinExistence type="inferred from homology"/>
<keyword evidence="14" id="KW-1185">Reference proteome</keyword>
<dbReference type="SUPFAM" id="SSF53955">
    <property type="entry name" value="Lysozyme-like"/>
    <property type="match status" value="1"/>
</dbReference>
<gene>
    <name evidence="11" type="primary">mtgA</name>
    <name evidence="13" type="ORF">CLV99_3303</name>
</gene>
<dbReference type="GO" id="GO:0005886">
    <property type="term" value="C:plasma membrane"/>
    <property type="evidence" value="ECO:0007669"/>
    <property type="project" value="UniProtKB-SubCell"/>
</dbReference>
<dbReference type="Gene3D" id="1.10.3810.10">
    <property type="entry name" value="Biosynthetic peptidoglycan transglycosylase-like"/>
    <property type="match status" value="1"/>
</dbReference>
<feature type="domain" description="Glycosyl transferase family 51" evidence="12">
    <location>
        <begin position="90"/>
        <end position="252"/>
    </location>
</feature>
<dbReference type="EC" id="2.4.99.28" evidence="11"/>
<keyword evidence="9 11" id="KW-0472">Membrane</keyword>
<keyword evidence="4 11" id="KW-0808">Transferase</keyword>
<evidence type="ECO:0000256" key="9">
    <source>
        <dbReference type="ARBA" id="ARBA00023136"/>
    </source>
</evidence>
<comment type="function">
    <text evidence="11">Peptidoglycan polymerase that catalyzes glycan chain elongation from lipid-linked precursors.</text>
</comment>
<comment type="similarity">
    <text evidence="11">Belongs to the glycosyltransferase 51 family.</text>
</comment>
<comment type="caution">
    <text evidence="13">The sequence shown here is derived from an EMBL/GenBank/DDBJ whole genome shotgun (WGS) entry which is preliminary data.</text>
</comment>
<dbReference type="InterPro" id="IPR011812">
    <property type="entry name" value="Pep_trsgly"/>
</dbReference>
<comment type="catalytic activity">
    <reaction evidence="11">
        <text>[GlcNAc-(1-&gt;4)-Mur2Ac(oyl-L-Ala-gamma-D-Glu-L-Lys-D-Ala-D-Ala)](n)-di-trans,octa-cis-undecaprenyl diphosphate + beta-D-GlcNAc-(1-&gt;4)-Mur2Ac(oyl-L-Ala-gamma-D-Glu-L-Lys-D-Ala-D-Ala)-di-trans,octa-cis-undecaprenyl diphosphate = [GlcNAc-(1-&gt;4)-Mur2Ac(oyl-L-Ala-gamma-D-Glu-L-Lys-D-Ala-D-Ala)](n+1)-di-trans,octa-cis-undecaprenyl diphosphate + di-trans,octa-cis-undecaprenyl diphosphate + H(+)</text>
        <dbReference type="Rhea" id="RHEA:23708"/>
        <dbReference type="Rhea" id="RHEA-COMP:9602"/>
        <dbReference type="Rhea" id="RHEA-COMP:9603"/>
        <dbReference type="ChEBI" id="CHEBI:15378"/>
        <dbReference type="ChEBI" id="CHEBI:58405"/>
        <dbReference type="ChEBI" id="CHEBI:60033"/>
        <dbReference type="ChEBI" id="CHEBI:78435"/>
        <dbReference type="EC" id="2.4.99.28"/>
    </reaction>
</comment>
<evidence type="ECO:0000313" key="13">
    <source>
        <dbReference type="EMBL" id="TDQ76709.1"/>
    </source>
</evidence>
<name>A0A4R6WBE0_9SPHI</name>
<dbReference type="PANTHER" id="PTHR30400">
    <property type="entry name" value="MONOFUNCTIONAL BIOSYNTHETIC PEPTIDOGLYCAN TRANSGLYCOSYLASE"/>
    <property type="match status" value="1"/>
</dbReference>
<evidence type="ECO:0000256" key="8">
    <source>
        <dbReference type="ARBA" id="ARBA00022989"/>
    </source>
</evidence>
<keyword evidence="2" id="KW-0997">Cell inner membrane</keyword>
<dbReference type="UniPathway" id="UPA00219"/>
<evidence type="ECO:0000256" key="6">
    <source>
        <dbReference type="ARBA" id="ARBA00022960"/>
    </source>
</evidence>
<dbReference type="GO" id="GO:0008360">
    <property type="term" value="P:regulation of cell shape"/>
    <property type="evidence" value="ECO:0007669"/>
    <property type="project" value="UniProtKB-KW"/>
</dbReference>
<dbReference type="HAMAP" id="MF_00766">
    <property type="entry name" value="PGT_MtgA"/>
    <property type="match status" value="1"/>
</dbReference>
<dbReference type="GO" id="GO:0009252">
    <property type="term" value="P:peptidoglycan biosynthetic process"/>
    <property type="evidence" value="ECO:0007669"/>
    <property type="project" value="UniProtKB-UniRule"/>
</dbReference>